<dbReference type="EMBL" id="JANPWB010000008">
    <property type="protein sequence ID" value="KAJ1162411.1"/>
    <property type="molecule type" value="Genomic_DNA"/>
</dbReference>
<feature type="region of interest" description="Disordered" evidence="1">
    <location>
        <begin position="53"/>
        <end position="107"/>
    </location>
</feature>
<dbReference type="AlphaFoldDB" id="A0AAV7SBU2"/>
<proteinExistence type="predicted"/>
<evidence type="ECO:0000256" key="1">
    <source>
        <dbReference type="SAM" id="MobiDB-lite"/>
    </source>
</evidence>
<organism evidence="2 3">
    <name type="scientific">Pleurodeles waltl</name>
    <name type="common">Iberian ribbed newt</name>
    <dbReference type="NCBI Taxonomy" id="8319"/>
    <lineage>
        <taxon>Eukaryota</taxon>
        <taxon>Metazoa</taxon>
        <taxon>Chordata</taxon>
        <taxon>Craniata</taxon>
        <taxon>Vertebrata</taxon>
        <taxon>Euteleostomi</taxon>
        <taxon>Amphibia</taxon>
        <taxon>Batrachia</taxon>
        <taxon>Caudata</taxon>
        <taxon>Salamandroidea</taxon>
        <taxon>Salamandridae</taxon>
        <taxon>Pleurodelinae</taxon>
        <taxon>Pleurodeles</taxon>
    </lineage>
</organism>
<protein>
    <submittedName>
        <fullName evidence="2">Uncharacterized protein</fullName>
    </submittedName>
</protein>
<dbReference type="PANTHER" id="PTHR35558:SF1">
    <property type="entry name" value="ENDONUCLEASE_EXONUCLEASE_PHOSPHATASE DOMAIN-CONTAINING PROTEIN"/>
    <property type="match status" value="1"/>
</dbReference>
<keyword evidence="3" id="KW-1185">Reference proteome</keyword>
<feature type="compositionally biased region" description="Polar residues" evidence="1">
    <location>
        <begin position="1"/>
        <end position="15"/>
    </location>
</feature>
<comment type="caution">
    <text evidence="2">The sequence shown here is derived from an EMBL/GenBank/DDBJ whole genome shotgun (WGS) entry which is preliminary data.</text>
</comment>
<evidence type="ECO:0000313" key="3">
    <source>
        <dbReference type="Proteomes" id="UP001066276"/>
    </source>
</evidence>
<name>A0AAV7SBU2_PLEWA</name>
<reference evidence="2" key="1">
    <citation type="journal article" date="2022" name="bioRxiv">
        <title>Sequencing and chromosome-scale assembly of the giantPleurodeles waltlgenome.</title>
        <authorList>
            <person name="Brown T."/>
            <person name="Elewa A."/>
            <person name="Iarovenko S."/>
            <person name="Subramanian E."/>
            <person name="Araus A.J."/>
            <person name="Petzold A."/>
            <person name="Susuki M."/>
            <person name="Suzuki K.-i.T."/>
            <person name="Hayashi T."/>
            <person name="Toyoda A."/>
            <person name="Oliveira C."/>
            <person name="Osipova E."/>
            <person name="Leigh N.D."/>
            <person name="Simon A."/>
            <person name="Yun M.H."/>
        </authorList>
    </citation>
    <scope>NUCLEOTIDE SEQUENCE</scope>
    <source>
        <strain evidence="2">20211129_DDA</strain>
        <tissue evidence="2">Liver</tissue>
    </source>
</reference>
<sequence length="262" mass="28967">MRTEQEQTGQPTKNVSCGPAPGASGQGLQVGLGKMMKAMHSFMVSAKALAGLGTDDQGSSSRRACAGQVWGQGSNSPPKGQGEVPVQGAEGSVGPATDTLAGANEKRAVVRPDPPLLSRRSSLAWRVPLEARERIWSREFINIFSLLTFAKEGADVTVPPKEVEKHKWKRKAKPEASIDNWIEAFAMLSTVIMERFPEQGPALCKYNRVIYEEYIRNGGTGWLNYDREFRQKMEQAPEMAWDCHKIELWVQYMGNGRQASNQ</sequence>
<evidence type="ECO:0000313" key="2">
    <source>
        <dbReference type="EMBL" id="KAJ1162411.1"/>
    </source>
</evidence>
<feature type="region of interest" description="Disordered" evidence="1">
    <location>
        <begin position="1"/>
        <end position="28"/>
    </location>
</feature>
<dbReference type="PANTHER" id="PTHR35558">
    <property type="entry name" value="SGNH_HYDRO DOMAIN-CONTAINING PROTEIN"/>
    <property type="match status" value="1"/>
</dbReference>
<accession>A0AAV7SBU2</accession>
<dbReference type="Proteomes" id="UP001066276">
    <property type="component" value="Chromosome 4_2"/>
</dbReference>
<gene>
    <name evidence="2" type="ORF">NDU88_002879</name>
</gene>